<evidence type="ECO:0000256" key="1">
    <source>
        <dbReference type="SAM" id="MobiDB-lite"/>
    </source>
</evidence>
<feature type="compositionally biased region" description="Low complexity" evidence="1">
    <location>
        <begin position="54"/>
        <end position="68"/>
    </location>
</feature>
<organism evidence="2">
    <name type="scientific">Arundo donax</name>
    <name type="common">Giant reed</name>
    <name type="synonym">Donax arundinaceus</name>
    <dbReference type="NCBI Taxonomy" id="35708"/>
    <lineage>
        <taxon>Eukaryota</taxon>
        <taxon>Viridiplantae</taxon>
        <taxon>Streptophyta</taxon>
        <taxon>Embryophyta</taxon>
        <taxon>Tracheophyta</taxon>
        <taxon>Spermatophyta</taxon>
        <taxon>Magnoliopsida</taxon>
        <taxon>Liliopsida</taxon>
        <taxon>Poales</taxon>
        <taxon>Poaceae</taxon>
        <taxon>PACMAD clade</taxon>
        <taxon>Arundinoideae</taxon>
        <taxon>Arundineae</taxon>
        <taxon>Arundo</taxon>
    </lineage>
</organism>
<accession>A0A0A9DTF2</accession>
<reference evidence="2" key="2">
    <citation type="journal article" date="2015" name="Data Brief">
        <title>Shoot transcriptome of the giant reed, Arundo donax.</title>
        <authorList>
            <person name="Barrero R.A."/>
            <person name="Guerrero F.D."/>
            <person name="Moolhuijzen P."/>
            <person name="Goolsby J.A."/>
            <person name="Tidwell J."/>
            <person name="Bellgard S.E."/>
            <person name="Bellgard M.I."/>
        </authorList>
    </citation>
    <scope>NUCLEOTIDE SEQUENCE</scope>
    <source>
        <tissue evidence="2">Shoot tissue taken approximately 20 cm above the soil surface</tissue>
    </source>
</reference>
<evidence type="ECO:0000313" key="2">
    <source>
        <dbReference type="EMBL" id="JAD91056.1"/>
    </source>
</evidence>
<proteinExistence type="predicted"/>
<feature type="region of interest" description="Disordered" evidence="1">
    <location>
        <begin position="44"/>
        <end position="68"/>
    </location>
</feature>
<feature type="compositionally biased region" description="Basic and acidic residues" evidence="1">
    <location>
        <begin position="44"/>
        <end position="53"/>
    </location>
</feature>
<dbReference type="EMBL" id="GBRH01206839">
    <property type="protein sequence ID" value="JAD91056.1"/>
    <property type="molecule type" value="Transcribed_RNA"/>
</dbReference>
<reference evidence="2" key="1">
    <citation type="submission" date="2014-09" db="EMBL/GenBank/DDBJ databases">
        <authorList>
            <person name="Magalhaes I.L.F."/>
            <person name="Oliveira U."/>
            <person name="Santos F.R."/>
            <person name="Vidigal T.H.D.A."/>
            <person name="Brescovit A.D."/>
            <person name="Santos A.J."/>
        </authorList>
    </citation>
    <scope>NUCLEOTIDE SEQUENCE</scope>
    <source>
        <tissue evidence="2">Shoot tissue taken approximately 20 cm above the soil surface</tissue>
    </source>
</reference>
<sequence>MKCLSSFKILSESDGVILPLVKAIGSTIDLYPCWSCASSIDPSEHTLDSEEKPSPLAAAAAATSAPSS</sequence>
<dbReference type="AlphaFoldDB" id="A0A0A9DTF2"/>
<name>A0A0A9DTF2_ARUDO</name>
<protein>
    <submittedName>
        <fullName evidence="2">Uncharacterized protein</fullName>
    </submittedName>
</protein>